<keyword evidence="2" id="KW-0132">Cell division</keyword>
<evidence type="ECO:0000313" key="8">
    <source>
        <dbReference type="EMBL" id="SVA13467.1"/>
    </source>
</evidence>
<dbReference type="GO" id="GO:0043093">
    <property type="term" value="P:FtsZ-dependent cytokinesis"/>
    <property type="evidence" value="ECO:0007669"/>
    <property type="project" value="TreeGrafter"/>
</dbReference>
<evidence type="ECO:0000256" key="7">
    <source>
        <dbReference type="SAM" id="Coils"/>
    </source>
</evidence>
<protein>
    <recommendedName>
        <fullName evidence="9">Cell division protein FtsB</fullName>
    </recommendedName>
</protein>
<evidence type="ECO:0000256" key="3">
    <source>
        <dbReference type="ARBA" id="ARBA00022692"/>
    </source>
</evidence>
<dbReference type="PANTHER" id="PTHR37485">
    <property type="entry name" value="CELL DIVISION PROTEIN FTSB"/>
    <property type="match status" value="1"/>
</dbReference>
<evidence type="ECO:0000256" key="6">
    <source>
        <dbReference type="ARBA" id="ARBA00023306"/>
    </source>
</evidence>
<reference evidence="8" key="1">
    <citation type="submission" date="2018-05" db="EMBL/GenBank/DDBJ databases">
        <authorList>
            <person name="Lanie J.A."/>
            <person name="Ng W.-L."/>
            <person name="Kazmierczak K.M."/>
            <person name="Andrzejewski T.M."/>
            <person name="Davidsen T.M."/>
            <person name="Wayne K.J."/>
            <person name="Tettelin H."/>
            <person name="Glass J.I."/>
            <person name="Rusch D."/>
            <person name="Podicherti R."/>
            <person name="Tsui H.-C.T."/>
            <person name="Winkler M.E."/>
        </authorList>
    </citation>
    <scope>NUCLEOTIDE SEQUENCE</scope>
</reference>
<dbReference type="HAMAP" id="MF_00599">
    <property type="entry name" value="FtsB"/>
    <property type="match status" value="1"/>
</dbReference>
<accession>A0A381TFG1</accession>
<name>A0A381TFG1_9ZZZZ</name>
<keyword evidence="7" id="KW-0175">Coiled coil</keyword>
<keyword evidence="3" id="KW-0812">Transmembrane</keyword>
<evidence type="ECO:0000256" key="5">
    <source>
        <dbReference type="ARBA" id="ARBA00023136"/>
    </source>
</evidence>
<evidence type="ECO:0000256" key="2">
    <source>
        <dbReference type="ARBA" id="ARBA00022618"/>
    </source>
</evidence>
<dbReference type="PANTHER" id="PTHR37485:SF1">
    <property type="entry name" value="CELL DIVISION PROTEIN FTSB"/>
    <property type="match status" value="1"/>
</dbReference>
<gene>
    <name evidence="8" type="ORF">METZ01_LOCUS66321</name>
</gene>
<keyword evidence="4" id="KW-1133">Transmembrane helix</keyword>
<keyword evidence="6" id="KW-0131">Cell cycle</keyword>
<evidence type="ECO:0000256" key="4">
    <source>
        <dbReference type="ARBA" id="ARBA00022989"/>
    </source>
</evidence>
<dbReference type="AlphaFoldDB" id="A0A381TFG1"/>
<dbReference type="InterPro" id="IPR007060">
    <property type="entry name" value="FtsL/DivIC"/>
</dbReference>
<proteinExistence type="inferred from homology"/>
<dbReference type="InterPro" id="IPR023081">
    <property type="entry name" value="Cell_div_FtsB"/>
</dbReference>
<feature type="coiled-coil region" evidence="7">
    <location>
        <begin position="29"/>
        <end position="56"/>
    </location>
</feature>
<dbReference type="EMBL" id="UINC01004323">
    <property type="protein sequence ID" value="SVA13467.1"/>
    <property type="molecule type" value="Genomic_DNA"/>
</dbReference>
<sequence length="94" mass="10853">MRFFAIVSVVLFIALQYNYWFGKSGYFEVQILADQIEQQAQLNHRLRERNRILRTEVDGFRDGLEAVEAHARSDLGMVAKGETFYLVVEPASGR</sequence>
<keyword evidence="1" id="KW-1003">Cell membrane</keyword>
<evidence type="ECO:0008006" key="9">
    <source>
        <dbReference type="Google" id="ProtNLM"/>
    </source>
</evidence>
<keyword evidence="5" id="KW-0472">Membrane</keyword>
<organism evidence="8">
    <name type="scientific">marine metagenome</name>
    <dbReference type="NCBI Taxonomy" id="408172"/>
    <lineage>
        <taxon>unclassified sequences</taxon>
        <taxon>metagenomes</taxon>
        <taxon>ecological metagenomes</taxon>
    </lineage>
</organism>
<dbReference type="GO" id="GO:0030428">
    <property type="term" value="C:cell septum"/>
    <property type="evidence" value="ECO:0007669"/>
    <property type="project" value="TreeGrafter"/>
</dbReference>
<evidence type="ECO:0000256" key="1">
    <source>
        <dbReference type="ARBA" id="ARBA00022475"/>
    </source>
</evidence>
<dbReference type="Pfam" id="PF04977">
    <property type="entry name" value="DivIC"/>
    <property type="match status" value="1"/>
</dbReference>